<dbReference type="Proteomes" id="UP000283295">
    <property type="component" value="Unassembled WGS sequence"/>
</dbReference>
<feature type="chain" id="PRO_5038686977" description="Lipoprotein" evidence="2">
    <location>
        <begin position="20"/>
        <end position="215"/>
    </location>
</feature>
<evidence type="ECO:0000256" key="1">
    <source>
        <dbReference type="SAM" id="MobiDB-lite"/>
    </source>
</evidence>
<dbReference type="OrthoDB" id="1912660at2"/>
<organism evidence="3 4">
    <name type="scientific">Coprococcus eutactus</name>
    <dbReference type="NCBI Taxonomy" id="33043"/>
    <lineage>
        <taxon>Bacteria</taxon>
        <taxon>Bacillati</taxon>
        <taxon>Bacillota</taxon>
        <taxon>Clostridia</taxon>
        <taxon>Lachnospirales</taxon>
        <taxon>Lachnospiraceae</taxon>
        <taxon>Coprococcus</taxon>
    </lineage>
</organism>
<dbReference type="AlphaFoldDB" id="A0A412IQH8"/>
<sequence length="215" mass="23489">MKRRLLMTMMAMVLVFSLAGCGSKKDEPTTAASTEAESEVKDELIQFIGTDIPKVEADEAAVMKSYNSYFAEGATIDTDTLLKDLTDNIIPKYKAFLDSVQAIELKTDEVKALRDQYYDAMNTQYEAIQKVQAAVKNKDKDVQNEAKKLLSSAQSKYTAYNDAVYALAQKENVTLNGEIATTATTEAGSTTEANTEAIDPSEAMTDDTVTTEAAE</sequence>
<dbReference type="RefSeq" id="WP_004851217.1">
    <property type="nucleotide sequence ID" value="NZ_CP102278.1"/>
</dbReference>
<comment type="caution">
    <text evidence="3">The sequence shown here is derived from an EMBL/GenBank/DDBJ whole genome shotgun (WGS) entry which is preliminary data.</text>
</comment>
<feature type="signal peptide" evidence="2">
    <location>
        <begin position="1"/>
        <end position="19"/>
    </location>
</feature>
<evidence type="ECO:0008006" key="5">
    <source>
        <dbReference type="Google" id="ProtNLM"/>
    </source>
</evidence>
<dbReference type="PROSITE" id="PS51257">
    <property type="entry name" value="PROKAR_LIPOPROTEIN"/>
    <property type="match status" value="1"/>
</dbReference>
<feature type="compositionally biased region" description="Low complexity" evidence="1">
    <location>
        <begin position="183"/>
        <end position="197"/>
    </location>
</feature>
<evidence type="ECO:0000313" key="4">
    <source>
        <dbReference type="Proteomes" id="UP000283295"/>
    </source>
</evidence>
<reference evidence="3 4" key="1">
    <citation type="submission" date="2018-08" db="EMBL/GenBank/DDBJ databases">
        <title>A genome reference for cultivated species of the human gut microbiota.</title>
        <authorList>
            <person name="Zou Y."/>
            <person name="Xue W."/>
            <person name="Luo G."/>
        </authorList>
    </citation>
    <scope>NUCLEOTIDE SEQUENCE [LARGE SCALE GENOMIC DNA]</scope>
    <source>
        <strain evidence="3 4">AF22-21</strain>
    </source>
</reference>
<dbReference type="GeneID" id="92832034"/>
<evidence type="ECO:0000313" key="3">
    <source>
        <dbReference type="EMBL" id="RGS40664.1"/>
    </source>
</evidence>
<evidence type="ECO:0000256" key="2">
    <source>
        <dbReference type="SAM" id="SignalP"/>
    </source>
</evidence>
<feature type="region of interest" description="Disordered" evidence="1">
    <location>
        <begin position="183"/>
        <end position="215"/>
    </location>
</feature>
<gene>
    <name evidence="3" type="ORF">DWX94_09925</name>
</gene>
<keyword evidence="2" id="KW-0732">Signal</keyword>
<proteinExistence type="predicted"/>
<dbReference type="EMBL" id="QRVK01000026">
    <property type="protein sequence ID" value="RGS40664.1"/>
    <property type="molecule type" value="Genomic_DNA"/>
</dbReference>
<accession>A0A412IQH8</accession>
<protein>
    <recommendedName>
        <fullName evidence="5">Lipoprotein</fullName>
    </recommendedName>
</protein>
<name>A0A412IQH8_9FIRM</name>